<reference evidence="1" key="1">
    <citation type="journal article" date="2014" name="Front. Microbiol.">
        <title>High frequency of phylogenetically diverse reductive dehalogenase-homologous genes in deep subseafloor sedimentary metagenomes.</title>
        <authorList>
            <person name="Kawai M."/>
            <person name="Futagami T."/>
            <person name="Toyoda A."/>
            <person name="Takaki Y."/>
            <person name="Nishi S."/>
            <person name="Hori S."/>
            <person name="Arai W."/>
            <person name="Tsubouchi T."/>
            <person name="Morono Y."/>
            <person name="Uchiyama I."/>
            <person name="Ito T."/>
            <person name="Fujiyama A."/>
            <person name="Inagaki F."/>
            <person name="Takami H."/>
        </authorList>
    </citation>
    <scope>NUCLEOTIDE SEQUENCE</scope>
    <source>
        <strain evidence="1">Expedition CK06-06</strain>
    </source>
</reference>
<dbReference type="AlphaFoldDB" id="X1PFQ4"/>
<evidence type="ECO:0000313" key="1">
    <source>
        <dbReference type="EMBL" id="GAI41316.1"/>
    </source>
</evidence>
<organism evidence="1">
    <name type="scientific">marine sediment metagenome</name>
    <dbReference type="NCBI Taxonomy" id="412755"/>
    <lineage>
        <taxon>unclassified sequences</taxon>
        <taxon>metagenomes</taxon>
        <taxon>ecological metagenomes</taxon>
    </lineage>
</organism>
<feature type="non-terminal residue" evidence="1">
    <location>
        <position position="175"/>
    </location>
</feature>
<gene>
    <name evidence="1" type="ORF">S06H3_42764</name>
</gene>
<name>X1PFQ4_9ZZZZ</name>
<protein>
    <submittedName>
        <fullName evidence="1">Uncharacterized protein</fullName>
    </submittedName>
</protein>
<proteinExistence type="predicted"/>
<sequence>MDVQIKNRYWETYNLDIELYVGRGSKPVMNPASYLLLDDVSNILSDNDIKNYIQVARLELIEEIGGNEVNRGTIVFLPFANVTAACPSFLSFENSKGESVNASAFSENENRVLLSHKAIRKEKYNVGDNLSLNMRFLGPVLNSSLTEKQSVNITIYDDFTYVPFFNNEPFYEYGG</sequence>
<comment type="caution">
    <text evidence="1">The sequence shown here is derived from an EMBL/GenBank/DDBJ whole genome shotgun (WGS) entry which is preliminary data.</text>
</comment>
<accession>X1PFQ4</accession>
<dbReference type="EMBL" id="BARV01026471">
    <property type="protein sequence ID" value="GAI41316.1"/>
    <property type="molecule type" value="Genomic_DNA"/>
</dbReference>